<evidence type="ECO:0000313" key="2">
    <source>
        <dbReference type="Proteomes" id="UP000317318"/>
    </source>
</evidence>
<name>A0A517R698_9PLAN</name>
<reference evidence="1 2" key="1">
    <citation type="submission" date="2019-02" db="EMBL/GenBank/DDBJ databases">
        <title>Deep-cultivation of Planctomycetes and their phenomic and genomic characterization uncovers novel biology.</title>
        <authorList>
            <person name="Wiegand S."/>
            <person name="Jogler M."/>
            <person name="Boedeker C."/>
            <person name="Pinto D."/>
            <person name="Vollmers J."/>
            <person name="Rivas-Marin E."/>
            <person name="Kohn T."/>
            <person name="Peeters S.H."/>
            <person name="Heuer A."/>
            <person name="Rast P."/>
            <person name="Oberbeckmann S."/>
            <person name="Bunk B."/>
            <person name="Jeske O."/>
            <person name="Meyerdierks A."/>
            <person name="Storesund J.E."/>
            <person name="Kallscheuer N."/>
            <person name="Luecker S."/>
            <person name="Lage O.M."/>
            <person name="Pohl T."/>
            <person name="Merkel B.J."/>
            <person name="Hornburger P."/>
            <person name="Mueller R.-W."/>
            <person name="Bruemmer F."/>
            <person name="Labrenz M."/>
            <person name="Spormann A.M."/>
            <person name="Op den Camp H."/>
            <person name="Overmann J."/>
            <person name="Amann R."/>
            <person name="Jetten M.S.M."/>
            <person name="Mascher T."/>
            <person name="Medema M.H."/>
            <person name="Devos D.P."/>
            <person name="Kaster A.-K."/>
            <person name="Ovreas L."/>
            <person name="Rohde M."/>
            <person name="Galperin M.Y."/>
            <person name="Jogler C."/>
        </authorList>
    </citation>
    <scope>NUCLEOTIDE SEQUENCE [LARGE SCALE GENOMIC DNA]</scope>
    <source>
        <strain evidence="1 2">Pan189</strain>
    </source>
</reference>
<protein>
    <submittedName>
        <fullName evidence="1">Uncharacterized protein</fullName>
    </submittedName>
</protein>
<dbReference type="EMBL" id="CP036268">
    <property type="protein sequence ID" value="QDT39416.1"/>
    <property type="molecule type" value="Genomic_DNA"/>
</dbReference>
<organism evidence="1 2">
    <name type="scientific">Stratiformator vulcanicus</name>
    <dbReference type="NCBI Taxonomy" id="2527980"/>
    <lineage>
        <taxon>Bacteria</taxon>
        <taxon>Pseudomonadati</taxon>
        <taxon>Planctomycetota</taxon>
        <taxon>Planctomycetia</taxon>
        <taxon>Planctomycetales</taxon>
        <taxon>Planctomycetaceae</taxon>
        <taxon>Stratiformator</taxon>
    </lineage>
</organism>
<dbReference type="RefSeq" id="WP_145365551.1">
    <property type="nucleotide sequence ID" value="NZ_CP036268.1"/>
</dbReference>
<dbReference type="KEGG" id="svp:Pan189_38230"/>
<proteinExistence type="predicted"/>
<dbReference type="AlphaFoldDB" id="A0A517R698"/>
<sequence length="173" mass="19422">MARKVIQMVDESAEQLKYSERLRERLLDELKKPSQGGEPIILERIDPEGGHSIDVIWSEWEDIDDAVRAKITSESFEGSVDDVAELADIVHLGSWTPSEAIRMGLMPYRVHATAKGIYDMRTEKALAELKESLPVLPFGSDVFCADEGDAQGALAFLREKAENGQWELEFQSQ</sequence>
<accession>A0A517R698</accession>
<evidence type="ECO:0000313" key="1">
    <source>
        <dbReference type="EMBL" id="QDT39416.1"/>
    </source>
</evidence>
<keyword evidence="2" id="KW-1185">Reference proteome</keyword>
<dbReference type="Proteomes" id="UP000317318">
    <property type="component" value="Chromosome"/>
</dbReference>
<gene>
    <name evidence="1" type="ORF">Pan189_38230</name>
</gene>